<sequence>MSDSKTLRLHFPQWQGGNNEAYHFGSQMLAFLAPDPKGPVEEVPVSRPTGNELAEEEGLRGRSQLLDQLHSAKAIIEKHQPDNIVVLGGDCLVDLAPFNYLNEKYEGDLGIIWVDAHPDILTPEQYNHAHAMVLGNLMGIGDDEFKAVVKTPVKPENVIFAGLGATLPYETDFIQKNNMAFAGPEELAETSAPVTDWIKAKGITKVAIHLDLDVMSIADFGSLYFAERDVPADKFEGLTQGAMKLAAVQRLINDIADCSVEVVGLGVTEHLPWDALRLKNMLASFPLLGA</sequence>
<keyword evidence="3" id="KW-0464">Manganese</keyword>
<name>A0AAN1CVP9_VIBNA</name>
<dbReference type="GO" id="GO:0004053">
    <property type="term" value="F:arginase activity"/>
    <property type="evidence" value="ECO:0007669"/>
    <property type="project" value="TreeGrafter"/>
</dbReference>
<evidence type="ECO:0000256" key="4">
    <source>
        <dbReference type="PROSITE-ProRule" id="PRU00742"/>
    </source>
</evidence>
<evidence type="ECO:0000256" key="1">
    <source>
        <dbReference type="ARBA" id="ARBA00022723"/>
    </source>
</evidence>
<dbReference type="GO" id="GO:0005829">
    <property type="term" value="C:cytosol"/>
    <property type="evidence" value="ECO:0007669"/>
    <property type="project" value="TreeGrafter"/>
</dbReference>
<organism evidence="6 7">
    <name type="scientific">Vibrio natriegens NBRC 15636 = ATCC 14048 = DSM 759</name>
    <dbReference type="NCBI Taxonomy" id="1219067"/>
    <lineage>
        <taxon>Bacteria</taxon>
        <taxon>Pseudomonadati</taxon>
        <taxon>Pseudomonadota</taxon>
        <taxon>Gammaproteobacteria</taxon>
        <taxon>Vibrionales</taxon>
        <taxon>Vibrionaceae</taxon>
        <taxon>Vibrio</taxon>
    </lineage>
</organism>
<dbReference type="Gene3D" id="3.40.800.10">
    <property type="entry name" value="Ureohydrolase domain"/>
    <property type="match status" value="1"/>
</dbReference>
<keyword evidence="1" id="KW-0479">Metal-binding</keyword>
<evidence type="ECO:0000256" key="5">
    <source>
        <dbReference type="SAM" id="MobiDB-lite"/>
    </source>
</evidence>
<keyword evidence="2" id="KW-0378">Hydrolase</keyword>
<dbReference type="Pfam" id="PF00491">
    <property type="entry name" value="Arginase"/>
    <property type="match status" value="1"/>
</dbReference>
<feature type="region of interest" description="Disordered" evidence="5">
    <location>
        <begin position="39"/>
        <end position="59"/>
    </location>
</feature>
<dbReference type="PANTHER" id="PTHR43782:SF3">
    <property type="entry name" value="ARGINASE"/>
    <property type="match status" value="1"/>
</dbReference>
<dbReference type="GO" id="GO:0030145">
    <property type="term" value="F:manganese ion binding"/>
    <property type="evidence" value="ECO:0007669"/>
    <property type="project" value="TreeGrafter"/>
</dbReference>
<gene>
    <name evidence="6" type="ORF">BA890_06735</name>
</gene>
<dbReference type="PANTHER" id="PTHR43782">
    <property type="entry name" value="ARGINASE"/>
    <property type="match status" value="1"/>
</dbReference>
<reference evidence="6 7" key="1">
    <citation type="submission" date="2016-07" db="EMBL/GenBank/DDBJ databases">
        <title>Developing Vibrio natriegens as a novel, fast-growing host for biotechnology.</title>
        <authorList>
            <person name="Weinstock M.T."/>
            <person name="Hesek E.D."/>
            <person name="Wilson C.M."/>
            <person name="Gibson D.G."/>
        </authorList>
    </citation>
    <scope>NUCLEOTIDE SEQUENCE [LARGE SCALE GENOMIC DNA]</scope>
    <source>
        <strain evidence="6 7">ATCC 14048</strain>
    </source>
</reference>
<dbReference type="RefSeq" id="WP_020333152.1">
    <property type="nucleotide sequence ID" value="NZ_ATFJ01000003.1"/>
</dbReference>
<dbReference type="Proteomes" id="UP000092741">
    <property type="component" value="Chromosome 1"/>
</dbReference>
<evidence type="ECO:0000256" key="3">
    <source>
        <dbReference type="ARBA" id="ARBA00023211"/>
    </source>
</evidence>
<dbReference type="KEGG" id="vna:PN96_06615"/>
<dbReference type="PROSITE" id="PS51409">
    <property type="entry name" value="ARGINASE_2"/>
    <property type="match status" value="1"/>
</dbReference>
<proteinExistence type="inferred from homology"/>
<evidence type="ECO:0000256" key="2">
    <source>
        <dbReference type="ARBA" id="ARBA00022801"/>
    </source>
</evidence>
<evidence type="ECO:0000313" key="7">
    <source>
        <dbReference type="Proteomes" id="UP000092741"/>
    </source>
</evidence>
<dbReference type="EMBL" id="CP016345">
    <property type="protein sequence ID" value="ANQ12471.1"/>
    <property type="molecule type" value="Genomic_DNA"/>
</dbReference>
<evidence type="ECO:0000313" key="6">
    <source>
        <dbReference type="EMBL" id="ANQ12471.1"/>
    </source>
</evidence>
<dbReference type="InterPro" id="IPR023696">
    <property type="entry name" value="Ureohydrolase_dom_sf"/>
</dbReference>
<keyword evidence="7" id="KW-1185">Reference proteome</keyword>
<dbReference type="GeneID" id="70912458"/>
<dbReference type="InterPro" id="IPR006035">
    <property type="entry name" value="Ureohydrolase"/>
</dbReference>
<dbReference type="SUPFAM" id="SSF52768">
    <property type="entry name" value="Arginase/deacetylase"/>
    <property type="match status" value="1"/>
</dbReference>
<accession>A0AAN1CVP9</accession>
<comment type="similarity">
    <text evidence="4">Belongs to the arginase family.</text>
</comment>
<dbReference type="CDD" id="cd09999">
    <property type="entry name" value="Arginase-like_1"/>
    <property type="match status" value="1"/>
</dbReference>
<protein>
    <submittedName>
        <fullName evidence="6">Arginase</fullName>
    </submittedName>
</protein>
<dbReference type="AlphaFoldDB" id="A0AAN1CVP9"/>